<sequence>MGLENSPPTSACAGVGASGILDTRARRIRRGMMPVTLWSEVVGHECVQCGGPATHIYGYAYLCCDCHAGKDLGIVTRLQAQVMHDYYEEHGTVDVPWFGIVAWGLETGRLSPIDVGVLEVGRESWPEA</sequence>
<evidence type="ECO:0000313" key="1">
    <source>
        <dbReference type="EMBL" id="KKM22430.1"/>
    </source>
</evidence>
<gene>
    <name evidence="1" type="ORF">LCGC14_1625380</name>
</gene>
<reference evidence="1" key="1">
    <citation type="journal article" date="2015" name="Nature">
        <title>Complex archaea that bridge the gap between prokaryotes and eukaryotes.</title>
        <authorList>
            <person name="Spang A."/>
            <person name="Saw J.H."/>
            <person name="Jorgensen S.L."/>
            <person name="Zaremba-Niedzwiedzka K."/>
            <person name="Martijn J."/>
            <person name="Lind A.E."/>
            <person name="van Eijk R."/>
            <person name="Schleper C."/>
            <person name="Guy L."/>
            <person name="Ettema T.J."/>
        </authorList>
    </citation>
    <scope>NUCLEOTIDE SEQUENCE</scope>
</reference>
<accession>A0A0F9L3W8</accession>
<proteinExistence type="predicted"/>
<comment type="caution">
    <text evidence="1">The sequence shown here is derived from an EMBL/GenBank/DDBJ whole genome shotgun (WGS) entry which is preliminary data.</text>
</comment>
<name>A0A0F9L3W8_9ZZZZ</name>
<dbReference type="EMBL" id="LAZR01013333">
    <property type="protein sequence ID" value="KKM22430.1"/>
    <property type="molecule type" value="Genomic_DNA"/>
</dbReference>
<protein>
    <submittedName>
        <fullName evidence="1">Uncharacterized protein</fullName>
    </submittedName>
</protein>
<dbReference type="AlphaFoldDB" id="A0A0F9L3W8"/>
<organism evidence="1">
    <name type="scientific">marine sediment metagenome</name>
    <dbReference type="NCBI Taxonomy" id="412755"/>
    <lineage>
        <taxon>unclassified sequences</taxon>
        <taxon>metagenomes</taxon>
        <taxon>ecological metagenomes</taxon>
    </lineage>
</organism>